<evidence type="ECO:0000256" key="7">
    <source>
        <dbReference type="ARBA" id="ARBA00023033"/>
    </source>
</evidence>
<evidence type="ECO:0000256" key="6">
    <source>
        <dbReference type="ARBA" id="ARBA00023002"/>
    </source>
</evidence>
<accession>A0A6F8YCC2</accession>
<proteinExistence type="inferred from homology"/>
<protein>
    <recommendedName>
        <fullName evidence="10">Cyclohexanone monooxygenase</fullName>
    </recommendedName>
</protein>
<dbReference type="PRINTS" id="PR00411">
    <property type="entry name" value="PNDRDTASEI"/>
</dbReference>
<keyword evidence="7" id="KW-0503">Monooxygenase</keyword>
<gene>
    <name evidence="8" type="ORF">Psuf_010590</name>
</gene>
<keyword evidence="3" id="KW-0285">Flavoprotein</keyword>
<keyword evidence="6" id="KW-0560">Oxidoreductase</keyword>
<dbReference type="RefSeq" id="WP_173154392.1">
    <property type="nucleotide sequence ID" value="NZ_AP022871.1"/>
</dbReference>
<dbReference type="Gene3D" id="3.50.50.60">
    <property type="entry name" value="FAD/NAD(P)-binding domain"/>
    <property type="match status" value="2"/>
</dbReference>
<sequence length="529" mass="59353">MTGQPDIVIVGAGIGGIYAIIRLRRLGFSVVGLESADEVGGVWYHNNYPGSRVDLESDTYCYFFDEELYRDWSWSERYAAQPEVLDYLKHVAERFDVYRSLQLGTRVVNARWQPATQRWLVETDRGPALEPRFLVMATGQLSRPRDPEFAGLHDFQGQWYQTAQWPKHDVNLKGKRVGVIGTGSSGVQTITAVAAEAGHLTVFQRTPNYSVPAQNRPPDGCRRRRLLSRFPHLWDDILSTGAGTFMPPPAGRAADFPVEEQYQLMQQRWDFGSQSMLGVFTDQLTDWTANELVSEFVRDKVRDTVRDPRLRGVLVPDSYPMGTKRLILDTGYYEVFGQENVELVNLRQDPLRRITTAGVETRDRHVDLDVIIFAIGFEAFTGALDDAGLTNDAGITPTSLWQQGPQTYLGLQTHGFPNLFFLSAPGSTSVLANLYVGNSYQVDWIGELLLHMRSNNRVQVQATPEAQVRWGGIQAAAAEHLIRRQVNNYMVRVNDDGSRVYIPYGGGLKSYVAHCAAETASGYRGFAFA</sequence>
<evidence type="ECO:0000256" key="5">
    <source>
        <dbReference type="ARBA" id="ARBA00022857"/>
    </source>
</evidence>
<dbReference type="KEGG" id="psuu:Psuf_010590"/>
<evidence type="ECO:0000256" key="3">
    <source>
        <dbReference type="ARBA" id="ARBA00022630"/>
    </source>
</evidence>
<keyword evidence="5" id="KW-0521">NADP</keyword>
<reference evidence="8 9" key="1">
    <citation type="submission" date="2020-03" db="EMBL/GenBank/DDBJ databases">
        <title>Whole genome shotgun sequence of Phytohabitans suffuscus NBRC 105367.</title>
        <authorList>
            <person name="Komaki H."/>
            <person name="Tamura T."/>
        </authorList>
    </citation>
    <scope>NUCLEOTIDE SEQUENCE [LARGE SCALE GENOMIC DNA]</scope>
    <source>
        <strain evidence="8 9">NBRC 105367</strain>
    </source>
</reference>
<evidence type="ECO:0000256" key="1">
    <source>
        <dbReference type="ARBA" id="ARBA00001974"/>
    </source>
</evidence>
<comment type="cofactor">
    <cofactor evidence="1">
        <name>FAD</name>
        <dbReference type="ChEBI" id="CHEBI:57692"/>
    </cofactor>
</comment>
<dbReference type="PANTHER" id="PTHR43098">
    <property type="entry name" value="L-ORNITHINE N(5)-MONOOXYGENASE-RELATED"/>
    <property type="match status" value="1"/>
</dbReference>
<dbReference type="EMBL" id="AP022871">
    <property type="protein sequence ID" value="BCB83746.1"/>
    <property type="molecule type" value="Genomic_DNA"/>
</dbReference>
<evidence type="ECO:0000256" key="4">
    <source>
        <dbReference type="ARBA" id="ARBA00022827"/>
    </source>
</evidence>
<name>A0A6F8YCC2_9ACTN</name>
<organism evidence="8 9">
    <name type="scientific">Phytohabitans suffuscus</name>
    <dbReference type="NCBI Taxonomy" id="624315"/>
    <lineage>
        <taxon>Bacteria</taxon>
        <taxon>Bacillati</taxon>
        <taxon>Actinomycetota</taxon>
        <taxon>Actinomycetes</taxon>
        <taxon>Micromonosporales</taxon>
        <taxon>Micromonosporaceae</taxon>
    </lineage>
</organism>
<evidence type="ECO:0000256" key="2">
    <source>
        <dbReference type="ARBA" id="ARBA00010139"/>
    </source>
</evidence>
<dbReference type="Pfam" id="PF13738">
    <property type="entry name" value="Pyr_redox_3"/>
    <property type="match status" value="1"/>
</dbReference>
<reference evidence="8 9" key="2">
    <citation type="submission" date="2020-03" db="EMBL/GenBank/DDBJ databases">
        <authorList>
            <person name="Ichikawa N."/>
            <person name="Kimura A."/>
            <person name="Kitahashi Y."/>
            <person name="Uohara A."/>
        </authorList>
    </citation>
    <scope>NUCLEOTIDE SEQUENCE [LARGE SCALE GENOMIC DNA]</scope>
    <source>
        <strain evidence="8 9">NBRC 105367</strain>
    </source>
</reference>
<dbReference type="PANTHER" id="PTHR43098:SF3">
    <property type="entry name" value="L-ORNITHINE N(5)-MONOOXYGENASE-RELATED"/>
    <property type="match status" value="1"/>
</dbReference>
<evidence type="ECO:0000313" key="8">
    <source>
        <dbReference type="EMBL" id="BCB83746.1"/>
    </source>
</evidence>
<dbReference type="AlphaFoldDB" id="A0A6F8YCC2"/>
<dbReference type="InterPro" id="IPR036188">
    <property type="entry name" value="FAD/NAD-bd_sf"/>
</dbReference>
<dbReference type="PRINTS" id="PR00368">
    <property type="entry name" value="FADPNR"/>
</dbReference>
<evidence type="ECO:0000313" key="9">
    <source>
        <dbReference type="Proteomes" id="UP000503011"/>
    </source>
</evidence>
<comment type="similarity">
    <text evidence="2">Belongs to the FAD-binding monooxygenase family.</text>
</comment>
<dbReference type="GO" id="GO:0016709">
    <property type="term" value="F:oxidoreductase activity, acting on paired donors, with incorporation or reduction of molecular oxygen, NAD(P)H as one donor, and incorporation of one atom of oxygen"/>
    <property type="evidence" value="ECO:0007669"/>
    <property type="project" value="UniProtKB-ARBA"/>
</dbReference>
<dbReference type="SUPFAM" id="SSF51905">
    <property type="entry name" value="FAD/NAD(P)-binding domain"/>
    <property type="match status" value="2"/>
</dbReference>
<dbReference type="Proteomes" id="UP000503011">
    <property type="component" value="Chromosome"/>
</dbReference>
<keyword evidence="4" id="KW-0274">FAD</keyword>
<keyword evidence="9" id="KW-1185">Reference proteome</keyword>
<dbReference type="InterPro" id="IPR050775">
    <property type="entry name" value="FAD-binding_Monooxygenases"/>
</dbReference>
<evidence type="ECO:0008006" key="10">
    <source>
        <dbReference type="Google" id="ProtNLM"/>
    </source>
</evidence>